<proteinExistence type="predicted"/>
<dbReference type="Proteomes" id="UP000467385">
    <property type="component" value="Chromosome"/>
</dbReference>
<accession>A0A7I7YBL7</accession>
<gene>
    <name evidence="1" type="ORF">MCNS_12940</name>
</gene>
<name>A0A7I7YBL7_9MYCO</name>
<keyword evidence="2" id="KW-1185">Reference proteome</keyword>
<evidence type="ECO:0000313" key="1">
    <source>
        <dbReference type="EMBL" id="BBZ38231.1"/>
    </source>
</evidence>
<organism evidence="1 2">
    <name type="scientific">Mycobacterium conspicuum</name>
    <dbReference type="NCBI Taxonomy" id="44010"/>
    <lineage>
        <taxon>Bacteria</taxon>
        <taxon>Bacillati</taxon>
        <taxon>Actinomycetota</taxon>
        <taxon>Actinomycetes</taxon>
        <taxon>Mycobacteriales</taxon>
        <taxon>Mycobacteriaceae</taxon>
        <taxon>Mycobacterium</taxon>
    </lineage>
</organism>
<protein>
    <submittedName>
        <fullName evidence="1">Uncharacterized protein</fullName>
    </submittedName>
</protein>
<dbReference type="AlphaFoldDB" id="A0A7I7YBL7"/>
<sequence length="191" mass="20768">MVFATRVAKAVVALAKGVESAAPPRQVTIYRTPVALLGPRIWAVTVVNHGSSLAVDLQVSVDAVDSRGHGVPGGATRSTQTVADVFARLSAGRWPDAHHPLLEPGGVLPTRRPAFLANRMDLIAAHNAVNFPRWLRPNQHASALYRLESNASLNVRIQYEDETGTVWSRANDAERERVSSISPGRRSVDRR</sequence>
<evidence type="ECO:0000313" key="2">
    <source>
        <dbReference type="Proteomes" id="UP000467385"/>
    </source>
</evidence>
<dbReference type="RefSeq" id="WP_231111495.1">
    <property type="nucleotide sequence ID" value="NZ_AP022613.1"/>
</dbReference>
<reference evidence="1 2" key="1">
    <citation type="journal article" date="2019" name="Emerg. Microbes Infect.">
        <title>Comprehensive subspecies identification of 175 nontuberculous mycobacteria species based on 7547 genomic profiles.</title>
        <authorList>
            <person name="Matsumoto Y."/>
            <person name="Kinjo T."/>
            <person name="Motooka D."/>
            <person name="Nabeya D."/>
            <person name="Jung N."/>
            <person name="Uechi K."/>
            <person name="Horii T."/>
            <person name="Iida T."/>
            <person name="Fujita J."/>
            <person name="Nakamura S."/>
        </authorList>
    </citation>
    <scope>NUCLEOTIDE SEQUENCE [LARGE SCALE GENOMIC DNA]</scope>
    <source>
        <strain evidence="1 2">JCM 14738</strain>
    </source>
</reference>
<dbReference type="EMBL" id="AP022613">
    <property type="protein sequence ID" value="BBZ38231.1"/>
    <property type="molecule type" value="Genomic_DNA"/>
</dbReference>